<evidence type="ECO:0000256" key="1">
    <source>
        <dbReference type="SAM" id="MobiDB-lite"/>
    </source>
</evidence>
<organism evidence="2 3">
    <name type="scientific">Acinetobacter ursingii</name>
    <dbReference type="NCBI Taxonomy" id="108980"/>
    <lineage>
        <taxon>Bacteria</taxon>
        <taxon>Pseudomonadati</taxon>
        <taxon>Pseudomonadota</taxon>
        <taxon>Gammaproteobacteria</taxon>
        <taxon>Moraxellales</taxon>
        <taxon>Moraxellaceae</taxon>
        <taxon>Acinetobacter</taxon>
    </lineage>
</organism>
<dbReference type="EMBL" id="CP089044">
    <property type="protein sequence ID" value="UYF75255.1"/>
    <property type="molecule type" value="Genomic_DNA"/>
</dbReference>
<evidence type="ECO:0000313" key="2">
    <source>
        <dbReference type="EMBL" id="UYF75255.1"/>
    </source>
</evidence>
<evidence type="ECO:0000313" key="3">
    <source>
        <dbReference type="Proteomes" id="UP001164081"/>
    </source>
</evidence>
<dbReference type="RefSeq" id="WP_228273129.1">
    <property type="nucleotide sequence ID" value="NZ_BKVY01000045.1"/>
</dbReference>
<evidence type="ECO:0008006" key="4">
    <source>
        <dbReference type="Google" id="ProtNLM"/>
    </source>
</evidence>
<reference evidence="2" key="1">
    <citation type="journal article" date="2022" name="J Glob Antimicrob Resist">
        <title>Comparative analysis of IMP-4- and OXA-58-containing plasmids of three carbapenemase-producing Acinetobacter ursingii strains in the Netherlands.</title>
        <authorList>
            <person name="Hendrickx A.P.A."/>
            <person name="Schade R.P."/>
            <person name="Landman F."/>
            <person name="Bosch T."/>
            <person name="Schouls L.M."/>
            <person name="van Dijk K."/>
        </authorList>
    </citation>
    <scope>NUCLEOTIDE SEQUENCE</scope>
    <source>
        <strain evidence="2">RIVM_C010761</strain>
    </source>
</reference>
<sequence>MHIKTILAALAVATLMTGCIVTPDDHINQSGRQADPGFSRPPAHDHGGLRPGETPMIIPILVITIRQAQTMVVYVREKITSQIRLIQVLTDQLTLIQGMVVNLNVK</sequence>
<proteinExistence type="predicted"/>
<dbReference type="Proteomes" id="UP001164081">
    <property type="component" value="Chromosome"/>
</dbReference>
<dbReference type="AlphaFoldDB" id="A0AA46S833"/>
<dbReference type="PROSITE" id="PS51257">
    <property type="entry name" value="PROKAR_LIPOPROTEIN"/>
    <property type="match status" value="1"/>
</dbReference>
<gene>
    <name evidence="2" type="ORF">LSO58_15920</name>
</gene>
<protein>
    <recommendedName>
        <fullName evidence="4">Lipoprotein</fullName>
    </recommendedName>
</protein>
<accession>A0AA46S833</accession>
<feature type="region of interest" description="Disordered" evidence="1">
    <location>
        <begin position="30"/>
        <end position="51"/>
    </location>
</feature>
<name>A0AA46S833_9GAMM</name>